<proteinExistence type="predicted"/>
<gene>
    <name evidence="1" type="ORF">ARMSODRAFT_976399</name>
</gene>
<evidence type="ECO:0000313" key="2">
    <source>
        <dbReference type="Proteomes" id="UP000218334"/>
    </source>
</evidence>
<keyword evidence="2" id="KW-1185">Reference proteome</keyword>
<reference evidence="2" key="1">
    <citation type="journal article" date="2017" name="Nat. Ecol. Evol.">
        <title>Genome expansion and lineage-specific genetic innovations in the forest pathogenic fungi Armillaria.</title>
        <authorList>
            <person name="Sipos G."/>
            <person name="Prasanna A.N."/>
            <person name="Walter M.C."/>
            <person name="O'Connor E."/>
            <person name="Balint B."/>
            <person name="Krizsan K."/>
            <person name="Kiss B."/>
            <person name="Hess J."/>
            <person name="Varga T."/>
            <person name="Slot J."/>
            <person name="Riley R."/>
            <person name="Boka B."/>
            <person name="Rigling D."/>
            <person name="Barry K."/>
            <person name="Lee J."/>
            <person name="Mihaltcheva S."/>
            <person name="LaButti K."/>
            <person name="Lipzen A."/>
            <person name="Waldron R."/>
            <person name="Moloney N.M."/>
            <person name="Sperisen C."/>
            <person name="Kredics L."/>
            <person name="Vagvoelgyi C."/>
            <person name="Patrignani A."/>
            <person name="Fitzpatrick D."/>
            <person name="Nagy I."/>
            <person name="Doyle S."/>
            <person name="Anderson J.B."/>
            <person name="Grigoriev I.V."/>
            <person name="Gueldener U."/>
            <person name="Muensterkoetter M."/>
            <person name="Nagy L.G."/>
        </authorList>
    </citation>
    <scope>NUCLEOTIDE SEQUENCE [LARGE SCALE GENOMIC DNA]</scope>
    <source>
        <strain evidence="2">28-4</strain>
    </source>
</reference>
<name>A0A2H3BB89_9AGAR</name>
<dbReference type="EMBL" id="KZ293434">
    <property type="protein sequence ID" value="PBK68141.1"/>
    <property type="molecule type" value="Genomic_DNA"/>
</dbReference>
<dbReference type="Proteomes" id="UP000218334">
    <property type="component" value="Unassembled WGS sequence"/>
</dbReference>
<sequence>MAVSNSPFSNVSFKLAATANQKMNTSEAFMSILITTQRIAEAEDTGSSIDHPELAHSDSAPSSARVKLAMFLAIEDGVATRHQLDIHGLEDGFYILGCQIQDTLWEDVVVWAVPFPIAGKSSVLRTKEIKIGVSLGSIVPFYYQTKDRRRKELEARCLDLNLGSKLEEPRVLSLDLLSRRERIYHMGGRDELLKREEHPWIDSESANRRNKYTSFCFSLSTRPLSMIAYSVARNNQKWECAYSTLLRDSALNVLLNVLVVTFPRTLSLVGWTMRMQPLAWVVIEEGIMDLKEGSIDIRGTMKRGCSPAPQATMWPSYDWGW</sequence>
<dbReference type="AlphaFoldDB" id="A0A2H3BB89"/>
<evidence type="ECO:0000313" key="1">
    <source>
        <dbReference type="EMBL" id="PBK68141.1"/>
    </source>
</evidence>
<protein>
    <submittedName>
        <fullName evidence="1">Uncharacterized protein</fullName>
    </submittedName>
</protein>
<accession>A0A2H3BB89</accession>
<organism evidence="1 2">
    <name type="scientific">Armillaria solidipes</name>
    <dbReference type="NCBI Taxonomy" id="1076256"/>
    <lineage>
        <taxon>Eukaryota</taxon>
        <taxon>Fungi</taxon>
        <taxon>Dikarya</taxon>
        <taxon>Basidiomycota</taxon>
        <taxon>Agaricomycotina</taxon>
        <taxon>Agaricomycetes</taxon>
        <taxon>Agaricomycetidae</taxon>
        <taxon>Agaricales</taxon>
        <taxon>Marasmiineae</taxon>
        <taxon>Physalacriaceae</taxon>
        <taxon>Armillaria</taxon>
    </lineage>
</organism>